<dbReference type="SUPFAM" id="SSF50104">
    <property type="entry name" value="Translation proteins SH3-like domain"/>
    <property type="match status" value="1"/>
</dbReference>
<comment type="caution">
    <text evidence="7">The sequence shown here is derived from an EMBL/GenBank/DDBJ whole genome shotgun (WGS) entry which is preliminary data.</text>
</comment>
<dbReference type="GO" id="GO:0019843">
    <property type="term" value="F:rRNA binding"/>
    <property type="evidence" value="ECO:0007669"/>
    <property type="project" value="UniProtKB-UniRule"/>
</dbReference>
<dbReference type="InterPro" id="IPR008991">
    <property type="entry name" value="Translation_prot_SH3-like_sf"/>
</dbReference>
<evidence type="ECO:0000256" key="2">
    <source>
        <dbReference type="ARBA" id="ARBA00022980"/>
    </source>
</evidence>
<keyword evidence="3 5" id="KW-0687">Ribonucleoprotein</keyword>
<dbReference type="Pfam" id="PF00467">
    <property type="entry name" value="KOW"/>
    <property type="match status" value="1"/>
</dbReference>
<comment type="similarity">
    <text evidence="1 5">Belongs to the universal ribosomal protein uL24 family.</text>
</comment>
<evidence type="ECO:0000259" key="6">
    <source>
        <dbReference type="SMART" id="SM00739"/>
    </source>
</evidence>
<evidence type="ECO:0000256" key="1">
    <source>
        <dbReference type="ARBA" id="ARBA00010618"/>
    </source>
</evidence>
<dbReference type="InterPro" id="IPR003256">
    <property type="entry name" value="Ribosomal_uL24"/>
</dbReference>
<dbReference type="Proteomes" id="UP000231162">
    <property type="component" value="Unassembled WGS sequence"/>
</dbReference>
<name>A0A2M6R8T1_9BACT</name>
<dbReference type="InterPro" id="IPR005824">
    <property type="entry name" value="KOW"/>
</dbReference>
<comment type="function">
    <text evidence="5">One of the proteins that surrounds the polypeptide exit tunnel on the outside of the subunit.</text>
</comment>
<comment type="subunit">
    <text evidence="5">Part of the 50S ribosomal subunit.</text>
</comment>
<keyword evidence="2 5" id="KW-0689">Ribosomal protein</keyword>
<proteinExistence type="inferred from homology"/>
<comment type="function">
    <text evidence="5">One of two assembly initiator proteins, it binds directly to the 5'-end of the 23S rRNA, where it nucleates assembly of the 50S subunit.</text>
</comment>
<reference evidence="8" key="1">
    <citation type="submission" date="2017-09" db="EMBL/GenBank/DDBJ databases">
        <title>Depth-based differentiation of microbial function through sediment-hosted aquifers and enrichment of novel symbionts in the deep terrestrial subsurface.</title>
        <authorList>
            <person name="Probst A.J."/>
            <person name="Ladd B."/>
            <person name="Jarett J.K."/>
            <person name="Geller-Mcgrath D.E."/>
            <person name="Sieber C.M.K."/>
            <person name="Emerson J.B."/>
            <person name="Anantharaman K."/>
            <person name="Thomas B.C."/>
            <person name="Malmstrom R."/>
            <person name="Stieglmeier M."/>
            <person name="Klingl A."/>
            <person name="Woyke T."/>
            <person name="Ryan C.M."/>
            <person name="Banfield J.F."/>
        </authorList>
    </citation>
    <scope>NUCLEOTIDE SEQUENCE [LARGE SCALE GENOMIC DNA]</scope>
</reference>
<organism evidence="7 8">
    <name type="scientific">Candidatus Berkelbacteria bacterium CG10_big_fil_rev_8_21_14_0_10_43_14</name>
    <dbReference type="NCBI Taxonomy" id="1974515"/>
    <lineage>
        <taxon>Bacteria</taxon>
        <taxon>Candidatus Berkelbacteria</taxon>
    </lineage>
</organism>
<evidence type="ECO:0000313" key="8">
    <source>
        <dbReference type="Proteomes" id="UP000231162"/>
    </source>
</evidence>
<dbReference type="CDD" id="cd06089">
    <property type="entry name" value="KOW_RPL26"/>
    <property type="match status" value="1"/>
</dbReference>
<dbReference type="PANTHER" id="PTHR12903">
    <property type="entry name" value="MITOCHONDRIAL RIBOSOMAL PROTEIN L24"/>
    <property type="match status" value="1"/>
</dbReference>
<dbReference type="InterPro" id="IPR014722">
    <property type="entry name" value="Rib_uL2_dom2"/>
</dbReference>
<accession>A0A2M6R8T1</accession>
<dbReference type="HAMAP" id="MF_01326_B">
    <property type="entry name" value="Ribosomal_uL24_B"/>
    <property type="match status" value="1"/>
</dbReference>
<dbReference type="GO" id="GO:1990904">
    <property type="term" value="C:ribonucleoprotein complex"/>
    <property type="evidence" value="ECO:0007669"/>
    <property type="project" value="UniProtKB-KW"/>
</dbReference>
<dbReference type="AlphaFoldDB" id="A0A2M6R8T1"/>
<evidence type="ECO:0000256" key="3">
    <source>
        <dbReference type="ARBA" id="ARBA00023274"/>
    </source>
</evidence>
<evidence type="ECO:0000313" key="7">
    <source>
        <dbReference type="EMBL" id="PIS06916.1"/>
    </source>
</evidence>
<dbReference type="Gene3D" id="2.30.30.30">
    <property type="match status" value="1"/>
</dbReference>
<keyword evidence="5" id="KW-0694">RNA-binding</keyword>
<evidence type="ECO:0000256" key="4">
    <source>
        <dbReference type="ARBA" id="ARBA00035206"/>
    </source>
</evidence>
<keyword evidence="5" id="KW-0699">rRNA-binding</keyword>
<dbReference type="SMART" id="SM00739">
    <property type="entry name" value="KOW"/>
    <property type="match status" value="1"/>
</dbReference>
<dbReference type="NCBIfam" id="TIGR01079">
    <property type="entry name" value="rplX_bact"/>
    <property type="match status" value="1"/>
</dbReference>
<protein>
    <recommendedName>
        <fullName evidence="4 5">Large ribosomal subunit protein uL24</fullName>
    </recommendedName>
</protein>
<dbReference type="InterPro" id="IPR041988">
    <property type="entry name" value="Ribosomal_uL24_KOW"/>
</dbReference>
<dbReference type="GO" id="GO:0003735">
    <property type="term" value="F:structural constituent of ribosome"/>
    <property type="evidence" value="ECO:0007669"/>
    <property type="project" value="InterPro"/>
</dbReference>
<gene>
    <name evidence="5" type="primary">rplX</name>
    <name evidence="7" type="ORF">COT79_02025</name>
</gene>
<dbReference type="GO" id="GO:0005840">
    <property type="term" value="C:ribosome"/>
    <property type="evidence" value="ECO:0007669"/>
    <property type="project" value="UniProtKB-KW"/>
</dbReference>
<dbReference type="GO" id="GO:0006412">
    <property type="term" value="P:translation"/>
    <property type="evidence" value="ECO:0007669"/>
    <property type="project" value="UniProtKB-UniRule"/>
</dbReference>
<sequence length="101" mass="11187">MSIRKGDSVIINTGKDRSKTGIIERVLPKNGTVIVQGLHMFKKHQKPSKNYPHGGIVDISMPIKMSNVSLVCIHCKKATRVTIKLTDSSKQRICKKCGESI</sequence>
<evidence type="ECO:0000256" key="5">
    <source>
        <dbReference type="HAMAP-Rule" id="MF_01326"/>
    </source>
</evidence>
<feature type="domain" description="KOW" evidence="6">
    <location>
        <begin position="2"/>
        <end position="29"/>
    </location>
</feature>
<dbReference type="EMBL" id="PEZX01000029">
    <property type="protein sequence ID" value="PIS06916.1"/>
    <property type="molecule type" value="Genomic_DNA"/>
</dbReference>
<dbReference type="Pfam" id="PF17136">
    <property type="entry name" value="ribosomal_L24"/>
    <property type="match status" value="1"/>
</dbReference>
<dbReference type="InterPro" id="IPR057264">
    <property type="entry name" value="Ribosomal_uL24_C"/>
</dbReference>